<sequence>MTGARIGLVRRGGTAALGVVELSWGGWAYFAPASFFTSFPGLGHRWTGAYLPYNEHLTSDLGATFLTLGGLLVVAAILDDRRVSVVVLLGAGGFNALHLAYHARHRGELIGADYGASLVSLVLGVLVPLALLFTVRRPART</sequence>
<gene>
    <name evidence="2" type="ORF">GCM10023322_00790</name>
</gene>
<keyword evidence="1" id="KW-1133">Transmembrane helix</keyword>
<organism evidence="2 3">
    <name type="scientific">Rugosimonospora acidiphila</name>
    <dbReference type="NCBI Taxonomy" id="556531"/>
    <lineage>
        <taxon>Bacteria</taxon>
        <taxon>Bacillati</taxon>
        <taxon>Actinomycetota</taxon>
        <taxon>Actinomycetes</taxon>
        <taxon>Micromonosporales</taxon>
        <taxon>Micromonosporaceae</taxon>
        <taxon>Rugosimonospora</taxon>
    </lineage>
</organism>
<feature type="transmembrane region" description="Helical" evidence="1">
    <location>
        <begin position="85"/>
        <end position="103"/>
    </location>
</feature>
<accession>A0ABP9RG22</accession>
<dbReference type="EMBL" id="BAABJQ010000001">
    <property type="protein sequence ID" value="GAA5177063.1"/>
    <property type="molecule type" value="Genomic_DNA"/>
</dbReference>
<proteinExistence type="predicted"/>
<evidence type="ECO:0000313" key="3">
    <source>
        <dbReference type="Proteomes" id="UP001501570"/>
    </source>
</evidence>
<feature type="transmembrane region" description="Helical" evidence="1">
    <location>
        <begin position="12"/>
        <end position="30"/>
    </location>
</feature>
<keyword evidence="3" id="KW-1185">Reference proteome</keyword>
<keyword evidence="1" id="KW-0472">Membrane</keyword>
<feature type="transmembrane region" description="Helical" evidence="1">
    <location>
        <begin position="115"/>
        <end position="135"/>
    </location>
</feature>
<evidence type="ECO:0000313" key="2">
    <source>
        <dbReference type="EMBL" id="GAA5177063.1"/>
    </source>
</evidence>
<keyword evidence="1" id="KW-0812">Transmembrane</keyword>
<evidence type="ECO:0008006" key="4">
    <source>
        <dbReference type="Google" id="ProtNLM"/>
    </source>
</evidence>
<protein>
    <recommendedName>
        <fullName evidence="4">DUF4345 domain-containing protein</fullName>
    </recommendedName>
</protein>
<name>A0ABP9RG22_9ACTN</name>
<dbReference type="RefSeq" id="WP_345625017.1">
    <property type="nucleotide sequence ID" value="NZ_BAABJQ010000001.1"/>
</dbReference>
<dbReference type="Proteomes" id="UP001501570">
    <property type="component" value="Unassembled WGS sequence"/>
</dbReference>
<reference evidence="3" key="1">
    <citation type="journal article" date="2019" name="Int. J. Syst. Evol. Microbiol.">
        <title>The Global Catalogue of Microorganisms (GCM) 10K type strain sequencing project: providing services to taxonomists for standard genome sequencing and annotation.</title>
        <authorList>
            <consortium name="The Broad Institute Genomics Platform"/>
            <consortium name="The Broad Institute Genome Sequencing Center for Infectious Disease"/>
            <person name="Wu L."/>
            <person name="Ma J."/>
        </authorList>
    </citation>
    <scope>NUCLEOTIDE SEQUENCE [LARGE SCALE GENOMIC DNA]</scope>
    <source>
        <strain evidence="3">JCM 18304</strain>
    </source>
</reference>
<comment type="caution">
    <text evidence="2">The sequence shown here is derived from an EMBL/GenBank/DDBJ whole genome shotgun (WGS) entry which is preliminary data.</text>
</comment>
<evidence type="ECO:0000256" key="1">
    <source>
        <dbReference type="SAM" id="Phobius"/>
    </source>
</evidence>
<feature type="transmembrane region" description="Helical" evidence="1">
    <location>
        <begin position="61"/>
        <end position="78"/>
    </location>
</feature>